<keyword evidence="6" id="KW-1003">Cell membrane</keyword>
<dbReference type="CDD" id="cd05387">
    <property type="entry name" value="BY-kinase"/>
    <property type="match status" value="1"/>
</dbReference>
<evidence type="ECO:0000256" key="7">
    <source>
        <dbReference type="ARBA" id="ARBA00022519"/>
    </source>
</evidence>
<gene>
    <name evidence="21" type="ORF">QE375_003536</name>
</gene>
<feature type="domain" description="Polysaccharide chain length determinant N-terminal" evidence="19">
    <location>
        <begin position="12"/>
        <end position="102"/>
    </location>
</feature>
<evidence type="ECO:0000259" key="19">
    <source>
        <dbReference type="Pfam" id="PF02706"/>
    </source>
</evidence>
<keyword evidence="14 18" id="KW-0472">Membrane</keyword>
<comment type="similarity">
    <text evidence="2">Belongs to the CpsC/CapA family.</text>
</comment>
<evidence type="ECO:0000256" key="4">
    <source>
        <dbReference type="ARBA" id="ARBA00008883"/>
    </source>
</evidence>
<evidence type="ECO:0000313" key="21">
    <source>
        <dbReference type="EMBL" id="MDR6143982.1"/>
    </source>
</evidence>
<evidence type="ECO:0000256" key="13">
    <source>
        <dbReference type="ARBA" id="ARBA00022989"/>
    </source>
</evidence>
<comment type="catalytic activity">
    <reaction evidence="16">
        <text>L-tyrosyl-[protein] + ATP = O-phospho-L-tyrosyl-[protein] + ADP + H(+)</text>
        <dbReference type="Rhea" id="RHEA:10596"/>
        <dbReference type="Rhea" id="RHEA-COMP:10136"/>
        <dbReference type="Rhea" id="RHEA-COMP:20101"/>
        <dbReference type="ChEBI" id="CHEBI:15378"/>
        <dbReference type="ChEBI" id="CHEBI:30616"/>
        <dbReference type="ChEBI" id="CHEBI:46858"/>
        <dbReference type="ChEBI" id="CHEBI:61978"/>
        <dbReference type="ChEBI" id="CHEBI:456216"/>
        <dbReference type="EC" id="2.7.10.2"/>
    </reaction>
</comment>
<evidence type="ECO:0000256" key="5">
    <source>
        <dbReference type="ARBA" id="ARBA00011903"/>
    </source>
</evidence>
<evidence type="ECO:0000256" key="6">
    <source>
        <dbReference type="ARBA" id="ARBA00022475"/>
    </source>
</evidence>
<keyword evidence="8" id="KW-0808">Transferase</keyword>
<dbReference type="InterPro" id="IPR003856">
    <property type="entry name" value="LPS_length_determ_N"/>
</dbReference>
<dbReference type="PANTHER" id="PTHR32309:SF13">
    <property type="entry name" value="FERRIC ENTEROBACTIN TRANSPORT PROTEIN FEPE"/>
    <property type="match status" value="1"/>
</dbReference>
<feature type="transmembrane region" description="Helical" evidence="18">
    <location>
        <begin position="188"/>
        <end position="207"/>
    </location>
</feature>
<evidence type="ECO:0000313" key="22">
    <source>
        <dbReference type="Proteomes" id="UP001249291"/>
    </source>
</evidence>
<dbReference type="EMBL" id="JAVIZQ010000001">
    <property type="protein sequence ID" value="MDR6143982.1"/>
    <property type="molecule type" value="Genomic_DNA"/>
</dbReference>
<sequence length="507" mass="54535">MDGRQLDSVRGNNMDLKDYLTALRDRWYLLVAATVIGGVAGFAYATIQPDQYEATTSAYVSSQRGDTVSELVQGSQYTQSLMQSYANLATTPAVLEPVIEDLRLDKTVEGLAESITAEVELNTVIVSLTVVSTDPEQAQETAAAVMESLATVTSDLSPKDAAGKPSIVLTTVAPPSVPKFPFAPNTRLIAVTGAALGLVLAVIYAVLKQLLDTRIRSEEDAERSAGIPFLGRIPRPGGKRRSQRSSISGQWDSSASTREAYRRLAASLDFADIDGDLRMVVVSSAFAGEGKTTTAVNLTLALAERRPRVLLIDADLRRPRVAEACGLDGSVGLTTALTHQASLADSIQNWGTRNIDVLASGLRPPNPTEVVSSTAMQDLLREVREHYDFVVVDSAPVLPVSDTLTLARASGASLLVGRYKVTRRQSLRRAVDTLTGAGARVIGFVLNAGSPGALLVELLRGCRSVPPGRWLRREEVTRDPFGREADRREEEVGEGRIGEDLQVILLR</sequence>
<evidence type="ECO:0000256" key="3">
    <source>
        <dbReference type="ARBA" id="ARBA00007316"/>
    </source>
</evidence>
<evidence type="ECO:0000256" key="16">
    <source>
        <dbReference type="ARBA" id="ARBA00051245"/>
    </source>
</evidence>
<comment type="similarity">
    <text evidence="3">Belongs to the CpsD/CapB family.</text>
</comment>
<dbReference type="Proteomes" id="UP001249291">
    <property type="component" value="Unassembled WGS sequence"/>
</dbReference>
<dbReference type="NCBIfam" id="TIGR01007">
    <property type="entry name" value="eps_fam"/>
    <property type="match status" value="1"/>
</dbReference>
<comment type="caution">
    <text evidence="21">The sequence shown here is derived from an EMBL/GenBank/DDBJ whole genome shotgun (WGS) entry which is preliminary data.</text>
</comment>
<evidence type="ECO:0000256" key="2">
    <source>
        <dbReference type="ARBA" id="ARBA00006683"/>
    </source>
</evidence>
<keyword evidence="22" id="KW-1185">Reference proteome</keyword>
<evidence type="ECO:0000256" key="11">
    <source>
        <dbReference type="ARBA" id="ARBA00022777"/>
    </source>
</evidence>
<evidence type="ECO:0000256" key="15">
    <source>
        <dbReference type="ARBA" id="ARBA00023137"/>
    </source>
</evidence>
<protein>
    <recommendedName>
        <fullName evidence="5">non-specific protein-tyrosine kinase</fullName>
        <ecNumber evidence="5">2.7.10.2</ecNumber>
    </recommendedName>
</protein>
<proteinExistence type="inferred from homology"/>
<feature type="region of interest" description="Disordered" evidence="17">
    <location>
        <begin position="226"/>
        <end position="252"/>
    </location>
</feature>
<evidence type="ECO:0000256" key="1">
    <source>
        <dbReference type="ARBA" id="ARBA00004429"/>
    </source>
</evidence>
<keyword evidence="11" id="KW-0418">Kinase</keyword>
<dbReference type="EC" id="2.7.10.2" evidence="5"/>
<dbReference type="InterPro" id="IPR027417">
    <property type="entry name" value="P-loop_NTPase"/>
</dbReference>
<evidence type="ECO:0000256" key="14">
    <source>
        <dbReference type="ARBA" id="ARBA00023136"/>
    </source>
</evidence>
<dbReference type="Pfam" id="PF02706">
    <property type="entry name" value="Wzz"/>
    <property type="match status" value="1"/>
</dbReference>
<dbReference type="PANTHER" id="PTHR32309">
    <property type="entry name" value="TYROSINE-PROTEIN KINASE"/>
    <property type="match status" value="1"/>
</dbReference>
<dbReference type="SUPFAM" id="SSF52540">
    <property type="entry name" value="P-loop containing nucleoside triphosphate hydrolases"/>
    <property type="match status" value="1"/>
</dbReference>
<evidence type="ECO:0000256" key="8">
    <source>
        <dbReference type="ARBA" id="ARBA00022679"/>
    </source>
</evidence>
<evidence type="ECO:0000256" key="9">
    <source>
        <dbReference type="ARBA" id="ARBA00022692"/>
    </source>
</evidence>
<keyword evidence="9 18" id="KW-0812">Transmembrane</keyword>
<feature type="transmembrane region" description="Helical" evidence="18">
    <location>
        <begin position="27"/>
        <end position="47"/>
    </location>
</feature>
<dbReference type="InterPro" id="IPR025669">
    <property type="entry name" value="AAA_dom"/>
</dbReference>
<keyword evidence="15" id="KW-0829">Tyrosine-protein kinase</keyword>
<evidence type="ECO:0000256" key="10">
    <source>
        <dbReference type="ARBA" id="ARBA00022741"/>
    </source>
</evidence>
<comment type="similarity">
    <text evidence="4">Belongs to the etk/wzc family.</text>
</comment>
<reference evidence="21 22" key="1">
    <citation type="submission" date="2023-08" db="EMBL/GenBank/DDBJ databases">
        <title>Functional and genomic diversity of the sorghum phyllosphere microbiome.</title>
        <authorList>
            <person name="Shade A."/>
        </authorList>
    </citation>
    <scope>NUCLEOTIDE SEQUENCE [LARGE SCALE GENOMIC DNA]</scope>
    <source>
        <strain evidence="21 22">SORGH_AS_0445</strain>
    </source>
</reference>
<evidence type="ECO:0000256" key="12">
    <source>
        <dbReference type="ARBA" id="ARBA00022840"/>
    </source>
</evidence>
<dbReference type="InterPro" id="IPR050445">
    <property type="entry name" value="Bact_polysacc_biosynth/exp"/>
</dbReference>
<feature type="domain" description="AAA" evidence="20">
    <location>
        <begin position="279"/>
        <end position="408"/>
    </location>
</feature>
<keyword evidence="13 18" id="KW-1133">Transmembrane helix</keyword>
<keyword evidence="12" id="KW-0067">ATP-binding</keyword>
<evidence type="ECO:0000256" key="17">
    <source>
        <dbReference type="SAM" id="MobiDB-lite"/>
    </source>
</evidence>
<evidence type="ECO:0000259" key="20">
    <source>
        <dbReference type="Pfam" id="PF13614"/>
    </source>
</evidence>
<dbReference type="Gene3D" id="3.40.50.300">
    <property type="entry name" value="P-loop containing nucleotide triphosphate hydrolases"/>
    <property type="match status" value="1"/>
</dbReference>
<dbReference type="Pfam" id="PF13614">
    <property type="entry name" value="AAA_31"/>
    <property type="match status" value="1"/>
</dbReference>
<name>A0ABU1HVZ4_9MICO</name>
<evidence type="ECO:0000256" key="18">
    <source>
        <dbReference type="SAM" id="Phobius"/>
    </source>
</evidence>
<keyword evidence="10" id="KW-0547">Nucleotide-binding</keyword>
<dbReference type="InterPro" id="IPR005702">
    <property type="entry name" value="Wzc-like_C"/>
</dbReference>
<keyword evidence="7" id="KW-0997">Cell inner membrane</keyword>
<organism evidence="21 22">
    <name type="scientific">Microbacterium foliorum</name>
    <dbReference type="NCBI Taxonomy" id="104336"/>
    <lineage>
        <taxon>Bacteria</taxon>
        <taxon>Bacillati</taxon>
        <taxon>Actinomycetota</taxon>
        <taxon>Actinomycetes</taxon>
        <taxon>Micrococcales</taxon>
        <taxon>Microbacteriaceae</taxon>
        <taxon>Microbacterium</taxon>
    </lineage>
</organism>
<comment type="subcellular location">
    <subcellularLocation>
        <location evidence="1">Cell inner membrane</location>
        <topology evidence="1">Multi-pass membrane protein</topology>
    </subcellularLocation>
</comment>
<accession>A0ABU1HVZ4</accession>